<feature type="domain" description="OLD protein-like TOPRIM" evidence="2">
    <location>
        <begin position="331"/>
        <end position="396"/>
    </location>
</feature>
<dbReference type="PANTHER" id="PTHR43581">
    <property type="entry name" value="ATP/GTP PHOSPHATASE"/>
    <property type="match status" value="1"/>
</dbReference>
<dbReference type="Gene3D" id="3.40.50.300">
    <property type="entry name" value="P-loop containing nucleotide triphosphate hydrolases"/>
    <property type="match status" value="1"/>
</dbReference>
<feature type="domain" description="ATPase AAA-type core" evidence="1">
    <location>
        <begin position="69"/>
        <end position="276"/>
    </location>
</feature>
<dbReference type="InterPro" id="IPR034154">
    <property type="entry name" value="TOPRIM_DnaG/twinkle"/>
</dbReference>
<dbReference type="EMBL" id="AEEL01000014">
    <property type="protein sequence ID" value="EFM27343.1"/>
    <property type="molecule type" value="Genomic_DNA"/>
</dbReference>
<protein>
    <submittedName>
        <fullName evidence="3">RecF/RecN/SMC N-terminal domain protein</fullName>
    </submittedName>
</protein>
<dbReference type="HOGENOM" id="CLU_591743_0_0_9"/>
<dbReference type="GO" id="GO:0016887">
    <property type="term" value="F:ATP hydrolysis activity"/>
    <property type="evidence" value="ECO:0007669"/>
    <property type="project" value="InterPro"/>
</dbReference>
<dbReference type="InterPro" id="IPR027417">
    <property type="entry name" value="P-loop_NTPase"/>
</dbReference>
<dbReference type="AlphaFoldDB" id="E0PDI3"/>
<evidence type="ECO:0000259" key="2">
    <source>
        <dbReference type="Pfam" id="PF20469"/>
    </source>
</evidence>
<evidence type="ECO:0000259" key="1">
    <source>
        <dbReference type="Pfam" id="PF13304"/>
    </source>
</evidence>
<comment type="caution">
    <text evidence="3">The sequence shown here is derived from an EMBL/GenBank/DDBJ whole genome shotgun (WGS) entry which is preliminary data.</text>
</comment>
<dbReference type="CDD" id="cd01029">
    <property type="entry name" value="TOPRIM_primases"/>
    <property type="match status" value="1"/>
</dbReference>
<dbReference type="InterPro" id="IPR034139">
    <property type="entry name" value="TOPRIM_OLD"/>
</dbReference>
<evidence type="ECO:0000313" key="4">
    <source>
        <dbReference type="Proteomes" id="UP000004290"/>
    </source>
</evidence>
<dbReference type="PANTHER" id="PTHR43581:SF4">
    <property type="entry name" value="ATP_GTP PHOSPHATASE"/>
    <property type="match status" value="1"/>
</dbReference>
<dbReference type="Pfam" id="PF20469">
    <property type="entry name" value="OLD-like_TOPRIM"/>
    <property type="match status" value="1"/>
</dbReference>
<name>E0PDI3_STREI</name>
<dbReference type="InterPro" id="IPR003959">
    <property type="entry name" value="ATPase_AAA_core"/>
</dbReference>
<keyword evidence="4" id="KW-1185">Reference proteome</keyword>
<reference evidence="3 4" key="1">
    <citation type="submission" date="2010-07" db="EMBL/GenBank/DDBJ databases">
        <authorList>
            <person name="Muzny D."/>
            <person name="Qin X."/>
            <person name="Deng J."/>
            <person name="Jiang H."/>
            <person name="Liu Y."/>
            <person name="Qu J."/>
            <person name="Song X.-Z."/>
            <person name="Zhang L."/>
            <person name="Thornton R."/>
            <person name="Coyle M."/>
            <person name="Francisco L."/>
            <person name="Jackson L."/>
            <person name="Javaid M."/>
            <person name="Korchina V."/>
            <person name="Kovar C."/>
            <person name="Mata R."/>
            <person name="Mathew T."/>
            <person name="Ngo R."/>
            <person name="Nguyen L."/>
            <person name="Nguyen N."/>
            <person name="Okwuonu G."/>
            <person name="Ongeri F."/>
            <person name="Pham C."/>
            <person name="Simmons D."/>
            <person name="Wilczek-Boney K."/>
            <person name="Hale W."/>
            <person name="Jakkamsetti A."/>
            <person name="Pham P."/>
            <person name="Ruth R."/>
            <person name="San Lucas F."/>
            <person name="Warren J."/>
            <person name="Zhang J."/>
            <person name="Zhao Z."/>
            <person name="Zhou C."/>
            <person name="Zhu D."/>
            <person name="Lee S."/>
            <person name="Bess C."/>
            <person name="Blankenburg K."/>
            <person name="Forbes L."/>
            <person name="Fu Q."/>
            <person name="Gubbala S."/>
            <person name="Hirani K."/>
            <person name="Jayaseelan J.C."/>
            <person name="Lara F."/>
            <person name="Munidasa M."/>
            <person name="Palculict T."/>
            <person name="Patil S."/>
            <person name="Pu L.-L."/>
            <person name="Saada N."/>
            <person name="Tang L."/>
            <person name="Weissenberger G."/>
            <person name="Zhu Y."/>
            <person name="Hemphill L."/>
            <person name="Shang Y."/>
            <person name="Youmans B."/>
            <person name="Ayvaz T."/>
            <person name="Ross M."/>
            <person name="Santibanez J."/>
            <person name="Aqrawi P."/>
            <person name="Gross S."/>
            <person name="Joshi V."/>
            <person name="Fowler G."/>
            <person name="Nazareth L."/>
            <person name="Reid J."/>
            <person name="Worley K."/>
            <person name="Petrosino J."/>
            <person name="Highlander S."/>
            <person name="Gibbs R."/>
        </authorList>
    </citation>
    <scope>NUCLEOTIDE SEQUENCE [LARGE SCALE GENOMIC DNA]</scope>
    <source>
        <strain evidence="3 4">ATCC 700338</strain>
    </source>
</reference>
<dbReference type="Pfam" id="PF13304">
    <property type="entry name" value="AAA_21"/>
    <property type="match status" value="1"/>
</dbReference>
<accession>E0PDI3</accession>
<dbReference type="InterPro" id="IPR051396">
    <property type="entry name" value="Bact_Antivir_Def_Nuclease"/>
</dbReference>
<evidence type="ECO:0000313" key="3">
    <source>
        <dbReference type="EMBL" id="EFM27343.1"/>
    </source>
</evidence>
<dbReference type="SUPFAM" id="SSF52540">
    <property type="entry name" value="P-loop containing nucleoside triphosphate hydrolases"/>
    <property type="match status" value="1"/>
</dbReference>
<sequence length="462" mass="53341">MLNSIKIEGLRGFSKEQTLIFSKPNGKKGSGLTTLVGINNSGKTTIIEAIKYYNCDVNNISFSQGKRNIKCDGKVSIEYTDFDGNNYILKTKEGGGSQVEISNSEYQIDGTEIPFILPSRRHVNYEINSNFYQSNRYDYVNNEIYNTKVRKPIIDSFHQRIFNWELNKDKFNELLYKVLDKSLQWYIEQNDNGSYYLAFKSDENSIHSSEGIGDGIWSVFTIIDAIYDATEKSVVVIDEPELSLHPMYQKKVLELLLEASKTKQIIISTHSPYFISWNALKNGGMLYRTYKKENNICVCSLKENDIKFITSSLNNYYNPHIWGIDAKELFFLEDNIIIVEGQEDVIAFNKICDELNIHINAEFFGWGAGGASNIEKILCILQNLGYEKICAIYDGDKKDEFELVCEKFPNYKIVKLWKDDIRDKPKRMIQFKEGILDKSFEIKEGTVEKLNNFIKDLSNFFE</sequence>
<proteinExistence type="predicted"/>
<gene>
    <name evidence="3" type="ORF">HMPREF9319_0906</name>
</gene>
<organism evidence="3 4">
    <name type="scientific">Streptococcus equinus ATCC 700338</name>
    <dbReference type="NCBI Taxonomy" id="864569"/>
    <lineage>
        <taxon>Bacteria</taxon>
        <taxon>Bacillati</taxon>
        <taxon>Bacillota</taxon>
        <taxon>Bacilli</taxon>
        <taxon>Lactobacillales</taxon>
        <taxon>Streptococcaceae</taxon>
        <taxon>Streptococcus</taxon>
    </lineage>
</organism>
<dbReference type="Proteomes" id="UP000004290">
    <property type="component" value="Unassembled WGS sequence"/>
</dbReference>
<dbReference type="GO" id="GO:0005524">
    <property type="term" value="F:ATP binding"/>
    <property type="evidence" value="ECO:0007669"/>
    <property type="project" value="InterPro"/>
</dbReference>
<dbReference type="RefSeq" id="WP_003064673.1">
    <property type="nucleotide sequence ID" value="NZ_GL397128.1"/>
</dbReference>